<sequence>FARGAFDTWITCGKCATTFGLLNLAITSFDSALKYDPSNNVALVGLASSLRTSDLNRNQAAGSQKSVELLTTSVQQFPELGNDSNIWKEIAECHLITGTPEQAHNALQRALQLEPNDASLWLLNGQSLVRGGAVSHAVDSLKRCLSCLSPDQESFTKEDIDIARAAHAELAAIFAADGNIEMASNELSATLALPPPPFGRVDEHAALFCALATARERAGDIVGALAACDGAHRAIGDNPRVLITHAYLLLLRESPYFNPSHAIMLLEKVVSFEGKSGPCIPESNSDDFLPWYLLGYAYTLVDSFRSAYDAYQIALRRAPSYPLPWLAVGSLYLNLGQLADALSAYSQAARLQINENNSPVSVSSSAASAAAWEGLADVYERCDDQANDSADSCLRAASCYRAAGDIASARKAEERAEILKRVAKGEISAPSFNEPPEIPQVLLRDLVPLSQSERVEILKETTIEKVALDNNAASQQAQQQLQHQQEQQVASQNLQARNQPQQIHHLIHQNSGVPPPMSQPQYFSTQAAPPTHHQQQQMTQGVAPQPQPIPGHPVFGQTVHHAQQQQQQPPPPQPQPQPQQQQSSHQ</sequence>
<feature type="non-terminal residue" evidence="5">
    <location>
        <position position="1"/>
    </location>
</feature>
<dbReference type="Proteomes" id="UP000094236">
    <property type="component" value="Unassembled WGS sequence"/>
</dbReference>
<keyword evidence="6" id="KW-1185">Reference proteome</keyword>
<dbReference type="PANTHER" id="PTHR14017">
    <property type="entry name" value="LYSINE-SPECIFIC DEMETHYLASE"/>
    <property type="match status" value="1"/>
</dbReference>
<dbReference type="STRING" id="669874.A0A1E4TYC8"/>
<dbReference type="Pfam" id="PF13432">
    <property type="entry name" value="TPR_16"/>
    <property type="match status" value="2"/>
</dbReference>
<dbReference type="PROSITE" id="PS50005">
    <property type="entry name" value="TPR"/>
    <property type="match status" value="3"/>
</dbReference>
<dbReference type="InterPro" id="IPR051630">
    <property type="entry name" value="Corepressor-Demethylase"/>
</dbReference>
<protein>
    <submittedName>
        <fullName evidence="5">Uncharacterized protein</fullName>
    </submittedName>
</protein>
<feature type="repeat" description="TPR" evidence="3">
    <location>
        <begin position="322"/>
        <end position="355"/>
    </location>
</feature>
<dbReference type="GO" id="GO:0000122">
    <property type="term" value="P:negative regulation of transcription by RNA polymerase II"/>
    <property type="evidence" value="ECO:0007669"/>
    <property type="project" value="TreeGrafter"/>
</dbReference>
<dbReference type="GO" id="GO:0017053">
    <property type="term" value="C:transcription repressor complex"/>
    <property type="evidence" value="ECO:0007669"/>
    <property type="project" value="TreeGrafter"/>
</dbReference>
<dbReference type="SUPFAM" id="SSF48452">
    <property type="entry name" value="TPR-like"/>
    <property type="match status" value="2"/>
</dbReference>
<gene>
    <name evidence="5" type="ORF">PACTADRAFT_24820</name>
</gene>
<evidence type="ECO:0000256" key="2">
    <source>
        <dbReference type="ARBA" id="ARBA00023242"/>
    </source>
</evidence>
<keyword evidence="3" id="KW-0802">TPR repeat</keyword>
<feature type="region of interest" description="Disordered" evidence="4">
    <location>
        <begin position="477"/>
        <end position="586"/>
    </location>
</feature>
<dbReference type="GO" id="GO:0031490">
    <property type="term" value="F:chromatin DNA binding"/>
    <property type="evidence" value="ECO:0007669"/>
    <property type="project" value="TreeGrafter"/>
</dbReference>
<dbReference type="AlphaFoldDB" id="A0A1E4TYC8"/>
<keyword evidence="2" id="KW-0539">Nucleus</keyword>
<feature type="compositionally biased region" description="Polar residues" evidence="4">
    <location>
        <begin position="493"/>
        <end position="512"/>
    </location>
</feature>
<dbReference type="SMART" id="SM00028">
    <property type="entry name" value="TPR"/>
    <property type="match status" value="6"/>
</dbReference>
<feature type="non-terminal residue" evidence="5">
    <location>
        <position position="586"/>
    </location>
</feature>
<feature type="compositionally biased region" description="Low complexity" evidence="4">
    <location>
        <begin position="477"/>
        <end position="492"/>
    </location>
</feature>
<feature type="repeat" description="TPR" evidence="3">
    <location>
        <begin position="288"/>
        <end position="321"/>
    </location>
</feature>
<dbReference type="GO" id="GO:0005634">
    <property type="term" value="C:nucleus"/>
    <property type="evidence" value="ECO:0007669"/>
    <property type="project" value="UniProtKB-SubCell"/>
</dbReference>
<reference evidence="6" key="1">
    <citation type="submission" date="2016-05" db="EMBL/GenBank/DDBJ databases">
        <title>Comparative genomics of biotechnologically important yeasts.</title>
        <authorList>
            <consortium name="DOE Joint Genome Institute"/>
            <person name="Riley R."/>
            <person name="Haridas S."/>
            <person name="Wolfe K.H."/>
            <person name="Lopes M.R."/>
            <person name="Hittinger C.T."/>
            <person name="Goker M."/>
            <person name="Salamov A."/>
            <person name="Wisecaver J."/>
            <person name="Long T.M."/>
            <person name="Aerts A.L."/>
            <person name="Barry K."/>
            <person name="Choi C."/>
            <person name="Clum A."/>
            <person name="Coughlan A.Y."/>
            <person name="Deshpande S."/>
            <person name="Douglass A.P."/>
            <person name="Hanson S.J."/>
            <person name="Klenk H.-P."/>
            <person name="Labutti K."/>
            <person name="Lapidus A."/>
            <person name="Lindquist E."/>
            <person name="Lipzen A."/>
            <person name="Meier-Kolthoff J.P."/>
            <person name="Ohm R.A."/>
            <person name="Otillar R.P."/>
            <person name="Pangilinan J."/>
            <person name="Peng Y."/>
            <person name="Rokas A."/>
            <person name="Rosa C.A."/>
            <person name="Scheuner C."/>
            <person name="Sibirny A.A."/>
            <person name="Slot J.C."/>
            <person name="Stielow J.B."/>
            <person name="Sun H."/>
            <person name="Kurtzman C.P."/>
            <person name="Blackwell M."/>
            <person name="Grigoriev I.V."/>
            <person name="Jeffries T.W."/>
        </authorList>
    </citation>
    <scope>NUCLEOTIDE SEQUENCE [LARGE SCALE GENOMIC DNA]</scope>
    <source>
        <strain evidence="6">NRRL Y-2460</strain>
    </source>
</reference>
<comment type="subcellular location">
    <subcellularLocation>
        <location evidence="1">Nucleus</location>
    </subcellularLocation>
</comment>
<feature type="repeat" description="TPR" evidence="3">
    <location>
        <begin position="84"/>
        <end position="117"/>
    </location>
</feature>
<dbReference type="InterPro" id="IPR019734">
    <property type="entry name" value="TPR_rpt"/>
</dbReference>
<proteinExistence type="predicted"/>
<feature type="compositionally biased region" description="Low complexity" evidence="4">
    <location>
        <begin position="525"/>
        <end position="537"/>
    </location>
</feature>
<evidence type="ECO:0000313" key="6">
    <source>
        <dbReference type="Proteomes" id="UP000094236"/>
    </source>
</evidence>
<evidence type="ECO:0000256" key="1">
    <source>
        <dbReference type="ARBA" id="ARBA00004123"/>
    </source>
</evidence>
<organism evidence="5 6">
    <name type="scientific">Pachysolen tannophilus NRRL Y-2460</name>
    <dbReference type="NCBI Taxonomy" id="669874"/>
    <lineage>
        <taxon>Eukaryota</taxon>
        <taxon>Fungi</taxon>
        <taxon>Dikarya</taxon>
        <taxon>Ascomycota</taxon>
        <taxon>Saccharomycotina</taxon>
        <taxon>Pichiomycetes</taxon>
        <taxon>Pachysolenaceae</taxon>
        <taxon>Pachysolen</taxon>
    </lineage>
</organism>
<dbReference type="EMBL" id="KV454012">
    <property type="protein sequence ID" value="ODV96668.1"/>
    <property type="molecule type" value="Genomic_DNA"/>
</dbReference>
<feature type="compositionally biased region" description="Pro residues" evidence="4">
    <location>
        <begin position="568"/>
        <end position="577"/>
    </location>
</feature>
<dbReference type="Gene3D" id="1.25.40.10">
    <property type="entry name" value="Tetratricopeptide repeat domain"/>
    <property type="match status" value="2"/>
</dbReference>
<dbReference type="InterPro" id="IPR011990">
    <property type="entry name" value="TPR-like_helical_dom_sf"/>
</dbReference>
<dbReference type="GO" id="GO:0000978">
    <property type="term" value="F:RNA polymerase II cis-regulatory region sequence-specific DNA binding"/>
    <property type="evidence" value="ECO:0007669"/>
    <property type="project" value="TreeGrafter"/>
</dbReference>
<dbReference type="OrthoDB" id="418911at2759"/>
<accession>A0A1E4TYC8</accession>
<evidence type="ECO:0000256" key="3">
    <source>
        <dbReference type="PROSITE-ProRule" id="PRU00339"/>
    </source>
</evidence>
<evidence type="ECO:0000256" key="4">
    <source>
        <dbReference type="SAM" id="MobiDB-lite"/>
    </source>
</evidence>
<evidence type="ECO:0000313" key="5">
    <source>
        <dbReference type="EMBL" id="ODV96668.1"/>
    </source>
</evidence>
<dbReference type="PANTHER" id="PTHR14017:SF1">
    <property type="entry name" value="LD02225P"/>
    <property type="match status" value="1"/>
</dbReference>
<name>A0A1E4TYC8_PACTA</name>